<proteinExistence type="predicted"/>
<dbReference type="Proteomes" id="UP000747542">
    <property type="component" value="Unassembled WGS sequence"/>
</dbReference>
<accession>A0A8J5TKA0</accession>
<name>A0A8J5TKA0_HOMAM</name>
<dbReference type="EMBL" id="JAHLQT010002700">
    <property type="protein sequence ID" value="KAG7176776.1"/>
    <property type="molecule type" value="Genomic_DNA"/>
</dbReference>
<organism evidence="1 2">
    <name type="scientific">Homarus americanus</name>
    <name type="common">American lobster</name>
    <dbReference type="NCBI Taxonomy" id="6706"/>
    <lineage>
        <taxon>Eukaryota</taxon>
        <taxon>Metazoa</taxon>
        <taxon>Ecdysozoa</taxon>
        <taxon>Arthropoda</taxon>
        <taxon>Crustacea</taxon>
        <taxon>Multicrustacea</taxon>
        <taxon>Malacostraca</taxon>
        <taxon>Eumalacostraca</taxon>
        <taxon>Eucarida</taxon>
        <taxon>Decapoda</taxon>
        <taxon>Pleocyemata</taxon>
        <taxon>Astacidea</taxon>
        <taxon>Nephropoidea</taxon>
        <taxon>Nephropidae</taxon>
        <taxon>Homarus</taxon>
    </lineage>
</organism>
<evidence type="ECO:0000313" key="2">
    <source>
        <dbReference type="Proteomes" id="UP000747542"/>
    </source>
</evidence>
<evidence type="ECO:0000313" key="1">
    <source>
        <dbReference type="EMBL" id="KAG7176776.1"/>
    </source>
</evidence>
<comment type="caution">
    <text evidence="1">The sequence shown here is derived from an EMBL/GenBank/DDBJ whole genome shotgun (WGS) entry which is preliminary data.</text>
</comment>
<dbReference type="AlphaFoldDB" id="A0A8J5TKA0"/>
<keyword evidence="2" id="KW-1185">Reference proteome</keyword>
<sequence>MKQSQDNKVIKQMSPMLSAGCSNPTEAADSTSPRSLKRVLSSNLYFVPHTYSSALVPSTPSASLFCLVFPAPRS</sequence>
<gene>
    <name evidence="1" type="ORF">Hamer_G023477</name>
</gene>
<reference evidence="1" key="1">
    <citation type="journal article" date="2021" name="Sci. Adv.">
        <title>The American lobster genome reveals insights on longevity, neural, and immune adaptations.</title>
        <authorList>
            <person name="Polinski J.M."/>
            <person name="Zimin A.V."/>
            <person name="Clark K.F."/>
            <person name="Kohn A.B."/>
            <person name="Sadowski N."/>
            <person name="Timp W."/>
            <person name="Ptitsyn A."/>
            <person name="Khanna P."/>
            <person name="Romanova D.Y."/>
            <person name="Williams P."/>
            <person name="Greenwood S.J."/>
            <person name="Moroz L.L."/>
            <person name="Walt D.R."/>
            <person name="Bodnar A.G."/>
        </authorList>
    </citation>
    <scope>NUCLEOTIDE SEQUENCE</scope>
    <source>
        <strain evidence="1">GMGI-L3</strain>
    </source>
</reference>
<protein>
    <submittedName>
        <fullName evidence="1">Uncharacterized protein</fullName>
    </submittedName>
</protein>